<dbReference type="GO" id="GO:0022900">
    <property type="term" value="P:electron transport chain"/>
    <property type="evidence" value="ECO:0007669"/>
    <property type="project" value="InterPro"/>
</dbReference>
<dbReference type="GO" id="GO:0042597">
    <property type="term" value="C:periplasmic space"/>
    <property type="evidence" value="ECO:0007669"/>
    <property type="project" value="InterPro"/>
</dbReference>
<evidence type="ECO:0000256" key="8">
    <source>
        <dbReference type="SAM" id="SignalP"/>
    </source>
</evidence>
<dbReference type="SUPFAM" id="SSF47175">
    <property type="entry name" value="Cytochromes"/>
    <property type="match status" value="1"/>
</dbReference>
<evidence type="ECO:0000313" key="11">
    <source>
        <dbReference type="Proteomes" id="UP000249203"/>
    </source>
</evidence>
<gene>
    <name evidence="9" type="ORF">B0I24_101363</name>
    <name evidence="10" type="ORF">CWE07_01755</name>
</gene>
<dbReference type="Gene3D" id="1.20.120.10">
    <property type="entry name" value="Cytochrome c/b562"/>
    <property type="match status" value="1"/>
</dbReference>
<dbReference type="InterPro" id="IPR012127">
    <property type="entry name" value="Cyt_c_prime"/>
</dbReference>
<dbReference type="AlphaFoldDB" id="A0A327XBT0"/>
<accession>A0A327XBT0</accession>
<feature type="binding site" description="covalent" evidence="7">
    <location>
        <position position="151"/>
    </location>
    <ligand>
        <name>heme c</name>
        <dbReference type="ChEBI" id="CHEBI:61717"/>
    </ligand>
</feature>
<dbReference type="PROSITE" id="PS51009">
    <property type="entry name" value="CYTCII"/>
    <property type="match status" value="1"/>
</dbReference>
<keyword evidence="5 6" id="KW-0408">Iron</keyword>
<dbReference type="EMBL" id="PIPK01000001">
    <property type="protein sequence ID" value="RUO28553.1"/>
    <property type="molecule type" value="Genomic_DNA"/>
</dbReference>
<keyword evidence="1" id="KW-0813">Transport</keyword>
<comment type="PTM">
    <text evidence="7">Binds 1 heme group per subunit.</text>
</comment>
<keyword evidence="12" id="KW-1185">Reference proteome</keyword>
<evidence type="ECO:0000256" key="3">
    <source>
        <dbReference type="ARBA" id="ARBA00022723"/>
    </source>
</evidence>
<evidence type="ECO:0000256" key="1">
    <source>
        <dbReference type="ARBA" id="ARBA00022448"/>
    </source>
</evidence>
<dbReference type="OrthoDB" id="5520910at2"/>
<feature type="binding site" description="covalent" evidence="7">
    <location>
        <position position="154"/>
    </location>
    <ligand>
        <name>heme c</name>
        <dbReference type="ChEBI" id="CHEBI:61717"/>
    </ligand>
</feature>
<keyword evidence="2 7" id="KW-0349">Heme</keyword>
<dbReference type="GO" id="GO:0009055">
    <property type="term" value="F:electron transfer activity"/>
    <property type="evidence" value="ECO:0007669"/>
    <property type="project" value="InterPro"/>
</dbReference>
<reference evidence="9 11" key="2">
    <citation type="submission" date="2018-06" db="EMBL/GenBank/DDBJ databases">
        <title>Genomic Encyclopedia of Type Strains, Phase III (KMG-III): the genomes of soil and plant-associated and newly described type strains.</title>
        <authorList>
            <person name="Whitman W."/>
        </authorList>
    </citation>
    <scope>NUCLEOTIDE SEQUENCE [LARGE SCALE GENOMIC DNA]</scope>
    <source>
        <strain evidence="9 11">CGMCC 1.15366</strain>
    </source>
</reference>
<feature type="chain" id="PRO_5016319219" evidence="8">
    <location>
        <begin position="23"/>
        <end position="160"/>
    </location>
</feature>
<dbReference type="EMBL" id="QLMD01000001">
    <property type="protein sequence ID" value="RAK01736.1"/>
    <property type="molecule type" value="Genomic_DNA"/>
</dbReference>
<evidence type="ECO:0000256" key="5">
    <source>
        <dbReference type="ARBA" id="ARBA00023004"/>
    </source>
</evidence>
<evidence type="ECO:0000313" key="12">
    <source>
        <dbReference type="Proteomes" id="UP000287865"/>
    </source>
</evidence>
<evidence type="ECO:0000313" key="10">
    <source>
        <dbReference type="EMBL" id="RUO28553.1"/>
    </source>
</evidence>
<dbReference type="InterPro" id="IPR002321">
    <property type="entry name" value="Cyt_c_II"/>
</dbReference>
<reference evidence="10 12" key="1">
    <citation type="journal article" date="2018" name="Front. Microbiol.">
        <title>Genome-Based Analysis Reveals the Taxonomy and Diversity of the Family Idiomarinaceae.</title>
        <authorList>
            <person name="Liu Y."/>
            <person name="Lai Q."/>
            <person name="Shao Z."/>
        </authorList>
    </citation>
    <scope>NUCLEOTIDE SEQUENCE [LARGE SCALE GENOMIC DNA]</scope>
    <source>
        <strain evidence="10 12">CF12-14</strain>
    </source>
</reference>
<dbReference type="GO" id="GO:0020037">
    <property type="term" value="F:heme binding"/>
    <property type="evidence" value="ECO:0007669"/>
    <property type="project" value="InterPro"/>
</dbReference>
<dbReference type="Proteomes" id="UP000287865">
    <property type="component" value="Unassembled WGS sequence"/>
</dbReference>
<keyword evidence="3 6" id="KW-0479">Metal-binding</keyword>
<name>A0A327XBT0_9GAMM</name>
<dbReference type="GO" id="GO:0005506">
    <property type="term" value="F:iron ion binding"/>
    <property type="evidence" value="ECO:0007669"/>
    <property type="project" value="InterPro"/>
</dbReference>
<comment type="caution">
    <text evidence="9">The sequence shown here is derived from an EMBL/GenBank/DDBJ whole genome shotgun (WGS) entry which is preliminary data.</text>
</comment>
<feature type="binding site" description="axial binding residue" evidence="6">
    <location>
        <position position="155"/>
    </location>
    <ligand>
        <name>heme c</name>
        <dbReference type="ChEBI" id="CHEBI:61717"/>
    </ligand>
    <ligandPart>
        <name>Fe</name>
        <dbReference type="ChEBI" id="CHEBI:18248"/>
    </ligandPart>
</feature>
<evidence type="ECO:0000256" key="6">
    <source>
        <dbReference type="PIRSR" id="PIRSR000027-1"/>
    </source>
</evidence>
<evidence type="ECO:0000313" key="9">
    <source>
        <dbReference type="EMBL" id="RAK01736.1"/>
    </source>
</evidence>
<protein>
    <submittedName>
        <fullName evidence="9 10">Cytochrome c556</fullName>
    </submittedName>
</protein>
<feature type="signal peptide" evidence="8">
    <location>
        <begin position="1"/>
        <end position="22"/>
    </location>
</feature>
<sequence length="160" mass="17756">MSTSKYLLSAITAATITLSASLAPIQTATASAFADADDAVKYRQQGFQLIRENFAYMAAMVRGEVPFDGAMFEARAQSLHHLSHVPWDGFRYAGENHRGSGDAKTELWDNWDDFTARVAQLQEDTKNLAEASASHSIGDVRSAFMTTARNCQQCHERYRD</sequence>
<evidence type="ECO:0000256" key="4">
    <source>
        <dbReference type="ARBA" id="ARBA00022982"/>
    </source>
</evidence>
<evidence type="ECO:0000256" key="2">
    <source>
        <dbReference type="ARBA" id="ARBA00022617"/>
    </source>
</evidence>
<evidence type="ECO:0000256" key="7">
    <source>
        <dbReference type="PIRSR" id="PIRSR000027-2"/>
    </source>
</evidence>
<dbReference type="InterPro" id="IPR010980">
    <property type="entry name" value="Cyt_c/b562"/>
</dbReference>
<proteinExistence type="predicted"/>
<dbReference type="PIRSF" id="PIRSF000027">
    <property type="entry name" value="Cytc_c_prime"/>
    <property type="match status" value="1"/>
</dbReference>
<dbReference type="Proteomes" id="UP000249203">
    <property type="component" value="Unassembled WGS sequence"/>
</dbReference>
<keyword evidence="4" id="KW-0249">Electron transport</keyword>
<dbReference type="Pfam" id="PF01322">
    <property type="entry name" value="Cytochrom_C_2"/>
    <property type="match status" value="1"/>
</dbReference>
<organism evidence="9 11">
    <name type="scientific">Aliidiomarina maris</name>
    <dbReference type="NCBI Taxonomy" id="531312"/>
    <lineage>
        <taxon>Bacteria</taxon>
        <taxon>Pseudomonadati</taxon>
        <taxon>Pseudomonadota</taxon>
        <taxon>Gammaproteobacteria</taxon>
        <taxon>Alteromonadales</taxon>
        <taxon>Idiomarinaceae</taxon>
        <taxon>Aliidiomarina</taxon>
    </lineage>
</organism>
<keyword evidence="8" id="KW-0732">Signal</keyword>
<dbReference type="RefSeq" id="WP_111568208.1">
    <property type="nucleotide sequence ID" value="NZ_PIPK01000001.1"/>
</dbReference>